<dbReference type="InterPro" id="IPR038765">
    <property type="entry name" value="Papain-like_cys_pep_sf"/>
</dbReference>
<dbReference type="EC" id="3.4.19.12" evidence="2"/>
<comment type="function">
    <text evidence="2">Recognizes and hydrolyzes the peptide bond at the C-terminal Gly of ubiquitin. Involved in the processing of poly-ubiquitin precursors as well as that of ubiquitinated proteins.</text>
</comment>
<dbReference type="Pfam" id="PF00443">
    <property type="entry name" value="UCH"/>
    <property type="match status" value="1"/>
</dbReference>
<keyword evidence="2" id="KW-0788">Thiol protease</keyword>
<dbReference type="PROSITE" id="PS00973">
    <property type="entry name" value="USP_2"/>
    <property type="match status" value="1"/>
</dbReference>
<dbReference type="Proteomes" id="UP000030748">
    <property type="component" value="Unassembled WGS sequence"/>
</dbReference>
<evidence type="ECO:0000259" key="3">
    <source>
        <dbReference type="PROSITE" id="PS50235"/>
    </source>
</evidence>
<dbReference type="PROSITE" id="PS00972">
    <property type="entry name" value="USP_1"/>
    <property type="match status" value="1"/>
</dbReference>
<keyword evidence="5" id="KW-1185">Reference proteome</keyword>
<dbReference type="InterPro" id="IPR001394">
    <property type="entry name" value="Peptidase_C19_UCH"/>
</dbReference>
<dbReference type="Gene3D" id="3.90.70.10">
    <property type="entry name" value="Cysteine proteinases"/>
    <property type="match status" value="1"/>
</dbReference>
<sequence>MKYGRMNPRFLVTEACVPIAQNCSFPCAVSLEIDDPKEKQGRSISEEIVSQQDDGVFATKDRETCSQVSSKVVKGLKQKTAEVSREGGSIVNSASIGVDSAHGRVGYAVVGLYSLGQTCFFNSVIQNLLAIDSLRVYFCKVEKDVGPVSGALRKIFLQTNIGTGLREPIVPRSLFECLCIKAPQFRENQQDDSHELLRCLLDLLSHEEMQPRKHSKFSQAPIPGPTFVNDLFGGRISSTITCTKCQHSSTCYEAYLDLSLTVPAKRDQLVVLLVDGCLALFVEPEILSNDNGWHCENCSRVMREQRVVDSENLKVTTDATKRCSERVRFTYRLVGVVEHRGVMEGGHYIAYVRGTKDNGDCVWYCTNDIRIREVSLEKVLCSKACILFDERTRRSSDYHVH</sequence>
<dbReference type="eggNOG" id="KOG1873">
    <property type="taxonomic scope" value="Eukaryota"/>
</dbReference>
<evidence type="ECO:0000313" key="5">
    <source>
        <dbReference type="Proteomes" id="UP000030748"/>
    </source>
</evidence>
<protein>
    <recommendedName>
        <fullName evidence="2">Ubiquitin carboxyl-terminal hydrolase</fullName>
        <ecNumber evidence="2">3.4.19.12</ecNumber>
    </recommendedName>
</protein>
<gene>
    <name evidence="4" type="ORF">MIMGU_mgv1a023835mg</name>
</gene>
<comment type="similarity">
    <text evidence="1 2">Belongs to the peptidase C19 family.</text>
</comment>
<keyword evidence="2" id="KW-0645">Protease</keyword>
<dbReference type="InterPro" id="IPR050164">
    <property type="entry name" value="Peptidase_C19"/>
</dbReference>
<dbReference type="InterPro" id="IPR028889">
    <property type="entry name" value="USP"/>
</dbReference>
<keyword evidence="2" id="KW-0833">Ubl conjugation pathway</keyword>
<dbReference type="GO" id="GO:0004843">
    <property type="term" value="F:cysteine-type deubiquitinase activity"/>
    <property type="evidence" value="ECO:0000318"/>
    <property type="project" value="GO_Central"/>
</dbReference>
<proteinExistence type="inferred from homology"/>
<dbReference type="InterPro" id="IPR018200">
    <property type="entry name" value="USP_CS"/>
</dbReference>
<dbReference type="PANTHER" id="PTHR24006">
    <property type="entry name" value="UBIQUITIN CARBOXYL-TERMINAL HYDROLASE"/>
    <property type="match status" value="1"/>
</dbReference>
<organism evidence="4 5">
    <name type="scientific">Erythranthe guttata</name>
    <name type="common">Yellow monkey flower</name>
    <name type="synonym">Mimulus guttatus</name>
    <dbReference type="NCBI Taxonomy" id="4155"/>
    <lineage>
        <taxon>Eukaryota</taxon>
        <taxon>Viridiplantae</taxon>
        <taxon>Streptophyta</taxon>
        <taxon>Embryophyta</taxon>
        <taxon>Tracheophyta</taxon>
        <taxon>Spermatophyta</taxon>
        <taxon>Magnoliopsida</taxon>
        <taxon>eudicotyledons</taxon>
        <taxon>Gunneridae</taxon>
        <taxon>Pentapetalae</taxon>
        <taxon>asterids</taxon>
        <taxon>lamiids</taxon>
        <taxon>Lamiales</taxon>
        <taxon>Phrymaceae</taxon>
        <taxon>Erythranthe</taxon>
    </lineage>
</organism>
<dbReference type="SUPFAM" id="SSF54001">
    <property type="entry name" value="Cysteine proteinases"/>
    <property type="match status" value="1"/>
</dbReference>
<dbReference type="STRING" id="4155.A0A022QRR7"/>
<dbReference type="GO" id="GO:0031647">
    <property type="term" value="P:regulation of protein stability"/>
    <property type="evidence" value="ECO:0000318"/>
    <property type="project" value="GO_Central"/>
</dbReference>
<keyword evidence="2" id="KW-0378">Hydrolase</keyword>
<dbReference type="PANTHER" id="PTHR24006:SF781">
    <property type="entry name" value="LD34905P"/>
    <property type="match status" value="1"/>
</dbReference>
<dbReference type="GO" id="GO:0005829">
    <property type="term" value="C:cytosol"/>
    <property type="evidence" value="ECO:0000318"/>
    <property type="project" value="GO_Central"/>
</dbReference>
<dbReference type="GO" id="GO:0005634">
    <property type="term" value="C:nucleus"/>
    <property type="evidence" value="ECO:0000318"/>
    <property type="project" value="GO_Central"/>
</dbReference>
<evidence type="ECO:0000256" key="2">
    <source>
        <dbReference type="RuleBase" id="RU366025"/>
    </source>
</evidence>
<evidence type="ECO:0000313" key="4">
    <source>
        <dbReference type="EMBL" id="EYU30274.1"/>
    </source>
</evidence>
<dbReference type="GO" id="GO:0016579">
    <property type="term" value="P:protein deubiquitination"/>
    <property type="evidence" value="ECO:0007669"/>
    <property type="project" value="InterPro"/>
</dbReference>
<dbReference type="GO" id="GO:0006508">
    <property type="term" value="P:proteolysis"/>
    <property type="evidence" value="ECO:0007669"/>
    <property type="project" value="UniProtKB-KW"/>
</dbReference>
<name>A0A022QRR7_ERYGU</name>
<comment type="catalytic activity">
    <reaction evidence="2">
        <text>Thiol-dependent hydrolysis of ester, thioester, amide, peptide and isopeptide bonds formed by the C-terminal Gly of ubiquitin (a 76-residue protein attached to proteins as an intracellular targeting signal).</text>
        <dbReference type="EC" id="3.4.19.12"/>
    </reaction>
</comment>
<evidence type="ECO:0000256" key="1">
    <source>
        <dbReference type="ARBA" id="ARBA00009085"/>
    </source>
</evidence>
<accession>A0A022QRR7</accession>
<feature type="domain" description="USP" evidence="3">
    <location>
        <begin position="110"/>
        <end position="392"/>
    </location>
</feature>
<dbReference type="AlphaFoldDB" id="A0A022QRR7"/>
<dbReference type="EMBL" id="KI631090">
    <property type="protein sequence ID" value="EYU30274.1"/>
    <property type="molecule type" value="Genomic_DNA"/>
</dbReference>
<dbReference type="PhylomeDB" id="A0A022QRR7"/>
<reference evidence="4 5" key="1">
    <citation type="journal article" date="2013" name="Proc. Natl. Acad. Sci. U.S.A.">
        <title>Fine-scale variation in meiotic recombination in Mimulus inferred from population shotgun sequencing.</title>
        <authorList>
            <person name="Hellsten U."/>
            <person name="Wright K.M."/>
            <person name="Jenkins J."/>
            <person name="Shu S."/>
            <person name="Yuan Y."/>
            <person name="Wessler S.R."/>
            <person name="Schmutz J."/>
            <person name="Willis J.H."/>
            <person name="Rokhsar D.S."/>
        </authorList>
    </citation>
    <scope>NUCLEOTIDE SEQUENCE [LARGE SCALE GENOMIC DNA]</scope>
    <source>
        <strain evidence="5">cv. DUN x IM62</strain>
    </source>
</reference>
<dbReference type="PROSITE" id="PS50235">
    <property type="entry name" value="USP_3"/>
    <property type="match status" value="1"/>
</dbReference>